<dbReference type="InterPro" id="IPR036179">
    <property type="entry name" value="Ig-like_dom_sf"/>
</dbReference>
<accession>A0A0P7USK8</accession>
<protein>
    <recommendedName>
        <fullName evidence="1">B-cell receptor CD22 first Ig-like domain-containing protein</fullName>
    </recommendedName>
</protein>
<dbReference type="Gene3D" id="2.60.40.10">
    <property type="entry name" value="Immunoglobulins"/>
    <property type="match status" value="2"/>
</dbReference>
<name>A0A0P7USK8_SCLFO</name>
<feature type="non-terminal residue" evidence="2">
    <location>
        <position position="205"/>
    </location>
</feature>
<sequence>CSLNQSDFTWLKDKPFLPETHFTLRLNPVSLSHSGNYSCALKGHRETVSVEFSLDLIIQNGNSEVWYHEQQGSTDSKCVLSKRKNTRVLGGQWAVSYPETTVCAVRGSTVVIKCTYDYPERNGQVEETMWCFNHVSCVDTEYVCHSENINIASQFKDRAQCLGDKQKNCTLKVNNIRDTDAGEYRFRFFTDKTRWTGHNGVTLTI</sequence>
<reference evidence="2 3" key="1">
    <citation type="submission" date="2015-08" db="EMBL/GenBank/DDBJ databases">
        <title>The genome of the Asian arowana (Scleropages formosus).</title>
        <authorList>
            <person name="Tan M.H."/>
            <person name="Gan H.M."/>
            <person name="Croft L.J."/>
            <person name="Austin C.M."/>
        </authorList>
    </citation>
    <scope>NUCLEOTIDE SEQUENCE [LARGE SCALE GENOMIC DNA]</scope>
    <source>
        <strain evidence="2">Aro1</strain>
    </source>
</reference>
<feature type="domain" description="B-cell receptor CD22 first Ig-like" evidence="1">
    <location>
        <begin position="107"/>
        <end position="205"/>
    </location>
</feature>
<gene>
    <name evidence="2" type="ORF">Z043_119382</name>
</gene>
<evidence type="ECO:0000313" key="3">
    <source>
        <dbReference type="Proteomes" id="UP000034805"/>
    </source>
</evidence>
<evidence type="ECO:0000313" key="2">
    <source>
        <dbReference type="EMBL" id="KPP62438.1"/>
    </source>
</evidence>
<evidence type="ECO:0000259" key="1">
    <source>
        <dbReference type="Pfam" id="PF24518"/>
    </source>
</evidence>
<dbReference type="Pfam" id="PF24518">
    <property type="entry name" value="Ig_CD22"/>
    <property type="match status" value="1"/>
</dbReference>
<dbReference type="EMBL" id="JARO02008685">
    <property type="protein sequence ID" value="KPP62438.1"/>
    <property type="molecule type" value="Genomic_DNA"/>
</dbReference>
<dbReference type="AlphaFoldDB" id="A0A0P7USK8"/>
<dbReference type="PANTHER" id="PTHR46013">
    <property type="entry name" value="VASCULAR CELL ADHESION MOLECULE 1"/>
    <property type="match status" value="1"/>
</dbReference>
<dbReference type="SUPFAM" id="SSF48726">
    <property type="entry name" value="Immunoglobulin"/>
    <property type="match status" value="2"/>
</dbReference>
<feature type="non-terminal residue" evidence="2">
    <location>
        <position position="1"/>
    </location>
</feature>
<organism evidence="2 3">
    <name type="scientific">Scleropages formosus</name>
    <name type="common">Asian bonytongue</name>
    <name type="synonym">Osteoglossum formosum</name>
    <dbReference type="NCBI Taxonomy" id="113540"/>
    <lineage>
        <taxon>Eukaryota</taxon>
        <taxon>Metazoa</taxon>
        <taxon>Chordata</taxon>
        <taxon>Craniata</taxon>
        <taxon>Vertebrata</taxon>
        <taxon>Euteleostomi</taxon>
        <taxon>Actinopterygii</taxon>
        <taxon>Neopterygii</taxon>
        <taxon>Teleostei</taxon>
        <taxon>Osteoglossocephala</taxon>
        <taxon>Osteoglossomorpha</taxon>
        <taxon>Osteoglossiformes</taxon>
        <taxon>Osteoglossidae</taxon>
        <taxon>Scleropages</taxon>
    </lineage>
</organism>
<dbReference type="InterPro" id="IPR013783">
    <property type="entry name" value="Ig-like_fold"/>
</dbReference>
<dbReference type="Proteomes" id="UP000034805">
    <property type="component" value="Unassembled WGS sequence"/>
</dbReference>
<comment type="caution">
    <text evidence="2">The sequence shown here is derived from an EMBL/GenBank/DDBJ whole genome shotgun (WGS) entry which is preliminary data.</text>
</comment>
<proteinExistence type="predicted"/>
<dbReference type="PANTHER" id="PTHR46013:SF4">
    <property type="entry name" value="B-CELL RECEPTOR CD22-RELATED"/>
    <property type="match status" value="1"/>
</dbReference>
<dbReference type="InterPro" id="IPR056386">
    <property type="entry name" value="Ig_CD22"/>
</dbReference>